<dbReference type="Gene3D" id="1.20.1090.10">
    <property type="entry name" value="Dehydroquinate synthase-like - alpha domain"/>
    <property type="match status" value="1"/>
</dbReference>
<gene>
    <name evidence="7" type="ORF">H0A72_10010</name>
</gene>
<dbReference type="RefSeq" id="WP_180154952.1">
    <property type="nucleotide sequence ID" value="NZ_JACHHM010000016.1"/>
</dbReference>
<dbReference type="Pfam" id="PF25137">
    <property type="entry name" value="ADH_Fe_C"/>
    <property type="match status" value="1"/>
</dbReference>
<dbReference type="FunFam" id="3.40.50.1970:FF:000003">
    <property type="entry name" value="Alcohol dehydrogenase, iron-containing"/>
    <property type="match status" value="1"/>
</dbReference>
<dbReference type="AlphaFoldDB" id="A0A853FZX6"/>
<dbReference type="PANTHER" id="PTHR11496">
    <property type="entry name" value="ALCOHOL DEHYDROGENASE"/>
    <property type="match status" value="1"/>
</dbReference>
<evidence type="ECO:0000259" key="5">
    <source>
        <dbReference type="Pfam" id="PF00465"/>
    </source>
</evidence>
<protein>
    <submittedName>
        <fullName evidence="7">Iron-containing alcohol dehydrogenase</fullName>
    </submittedName>
</protein>
<dbReference type="PANTHER" id="PTHR11496:SF102">
    <property type="entry name" value="ALCOHOL DEHYDROGENASE 4"/>
    <property type="match status" value="1"/>
</dbReference>
<dbReference type="SUPFAM" id="SSF56796">
    <property type="entry name" value="Dehydroquinate synthase-like"/>
    <property type="match status" value="1"/>
</dbReference>
<evidence type="ECO:0000256" key="3">
    <source>
        <dbReference type="ARBA" id="ARBA00023002"/>
    </source>
</evidence>
<keyword evidence="4" id="KW-0520">NAD</keyword>
<dbReference type="CDD" id="cd08191">
    <property type="entry name" value="Fe-ADH-like"/>
    <property type="match status" value="1"/>
</dbReference>
<keyword evidence="3" id="KW-0560">Oxidoreductase</keyword>
<evidence type="ECO:0000313" key="7">
    <source>
        <dbReference type="EMBL" id="NYT49637.1"/>
    </source>
</evidence>
<dbReference type="InterPro" id="IPR018211">
    <property type="entry name" value="ADH_Fe_CS"/>
</dbReference>
<dbReference type="GO" id="GO:0046872">
    <property type="term" value="F:metal ion binding"/>
    <property type="evidence" value="ECO:0007669"/>
    <property type="project" value="InterPro"/>
</dbReference>
<feature type="domain" description="Fe-containing alcohol dehydrogenase-like C-terminal" evidence="6">
    <location>
        <begin position="189"/>
        <end position="399"/>
    </location>
</feature>
<accession>A0A853FZX6</accession>
<comment type="caution">
    <text evidence="7">The sequence shown here is derived from an EMBL/GenBank/DDBJ whole genome shotgun (WGS) entry which is preliminary data.</text>
</comment>
<dbReference type="Gene3D" id="3.40.50.1970">
    <property type="match status" value="1"/>
</dbReference>
<evidence type="ECO:0000256" key="4">
    <source>
        <dbReference type="ARBA" id="ARBA00023027"/>
    </source>
</evidence>
<dbReference type="InterPro" id="IPR001670">
    <property type="entry name" value="ADH_Fe/GldA"/>
</dbReference>
<evidence type="ECO:0000313" key="8">
    <source>
        <dbReference type="Proteomes" id="UP000559809"/>
    </source>
</evidence>
<dbReference type="PROSITE" id="PS00913">
    <property type="entry name" value="ADH_IRON_1"/>
    <property type="match status" value="1"/>
</dbReference>
<comment type="cofactor">
    <cofactor evidence="1">
        <name>Fe cation</name>
        <dbReference type="ChEBI" id="CHEBI:24875"/>
    </cofactor>
</comment>
<sequence>MQLDYGVMRAPARLIFGPGQRKALGRAAASLGSRALICTDTRLANSPLMQELLDDLAAHDVSVEVFDGTEPELPLEGIRDCVDRHREFRPEVIIGIGGGSCMDLAKMVSLLMKYPEPVSQYYGEFKVPGPIVPVIAIPTTAGTGSEVTPVAVIADSDRAVKVGISSPELIPHTAICDPELTLSCPAGLTAISGADAFAHALEAFSAIRRPPAPGMAMERVFVGKNVLSDQYALSAMRLIFANLEKAVKEGSDIEARSAVMLGSTYAGLAFGTAGTCAAHAIQYPVGAQTHTAHGLGIGVLLPYTMEFNVEACESVYAEVARAIGVDAGGTDHEAAHAGIAAVRALFQRIGIPVSLRELDVKDEDLDQIAELSMGAARLVENNPRILDKHSVRSILDKAMSGA</sequence>
<evidence type="ECO:0000259" key="6">
    <source>
        <dbReference type="Pfam" id="PF25137"/>
    </source>
</evidence>
<dbReference type="Proteomes" id="UP000559809">
    <property type="component" value="Unassembled WGS sequence"/>
</dbReference>
<reference evidence="7 8" key="1">
    <citation type="submission" date="2020-07" db="EMBL/GenBank/DDBJ databases">
        <title>Taxonomic revisions and descriptions of new bacterial species based on genomic comparisons in the high-G+C-content subgroup of the family Alcaligenaceae.</title>
        <authorList>
            <person name="Szabo A."/>
            <person name="Felfoldi T."/>
        </authorList>
    </citation>
    <scope>NUCLEOTIDE SEQUENCE [LARGE SCALE GENOMIC DNA]</scope>
    <source>
        <strain evidence="7 8">LMG 24012</strain>
    </source>
</reference>
<comment type="similarity">
    <text evidence="2">Belongs to the iron-containing alcohol dehydrogenase family.</text>
</comment>
<dbReference type="GO" id="GO:0004022">
    <property type="term" value="F:alcohol dehydrogenase (NAD+) activity"/>
    <property type="evidence" value="ECO:0007669"/>
    <property type="project" value="TreeGrafter"/>
</dbReference>
<dbReference type="Pfam" id="PF00465">
    <property type="entry name" value="Fe-ADH"/>
    <property type="match status" value="1"/>
</dbReference>
<proteinExistence type="inferred from homology"/>
<dbReference type="EMBL" id="JACCEM010000005">
    <property type="protein sequence ID" value="NYT49637.1"/>
    <property type="molecule type" value="Genomic_DNA"/>
</dbReference>
<evidence type="ECO:0000256" key="1">
    <source>
        <dbReference type="ARBA" id="ARBA00001962"/>
    </source>
</evidence>
<dbReference type="InterPro" id="IPR039697">
    <property type="entry name" value="Alcohol_dehydrogenase_Fe"/>
</dbReference>
<keyword evidence="8" id="KW-1185">Reference proteome</keyword>
<feature type="domain" description="Alcohol dehydrogenase iron-type/glycerol dehydrogenase GldA" evidence="5">
    <location>
        <begin position="11"/>
        <end position="178"/>
    </location>
</feature>
<organism evidence="7 8">
    <name type="scientific">Parapusillimonas granuli</name>
    <dbReference type="NCBI Taxonomy" id="380911"/>
    <lineage>
        <taxon>Bacteria</taxon>
        <taxon>Pseudomonadati</taxon>
        <taxon>Pseudomonadota</taxon>
        <taxon>Betaproteobacteria</taxon>
        <taxon>Burkholderiales</taxon>
        <taxon>Alcaligenaceae</taxon>
        <taxon>Parapusillimonas</taxon>
    </lineage>
</organism>
<evidence type="ECO:0000256" key="2">
    <source>
        <dbReference type="ARBA" id="ARBA00007358"/>
    </source>
</evidence>
<name>A0A853FZX6_9BURK</name>
<dbReference type="InterPro" id="IPR056798">
    <property type="entry name" value="ADH_Fe_C"/>
</dbReference>